<evidence type="ECO:0008006" key="3">
    <source>
        <dbReference type="Google" id="ProtNLM"/>
    </source>
</evidence>
<dbReference type="InParanoid" id="A0A218YSN1"/>
<dbReference type="AlphaFoldDB" id="A0A218YSN1"/>
<organism evidence="1 2">
    <name type="scientific">Diplocarpon coronariae</name>
    <dbReference type="NCBI Taxonomy" id="2795749"/>
    <lineage>
        <taxon>Eukaryota</taxon>
        <taxon>Fungi</taxon>
        <taxon>Dikarya</taxon>
        <taxon>Ascomycota</taxon>
        <taxon>Pezizomycotina</taxon>
        <taxon>Leotiomycetes</taxon>
        <taxon>Helotiales</taxon>
        <taxon>Drepanopezizaceae</taxon>
        <taxon>Diplocarpon</taxon>
    </lineage>
</organism>
<gene>
    <name evidence="1" type="ORF">B2J93_653</name>
</gene>
<protein>
    <recommendedName>
        <fullName evidence="3">4-coumarate:coenzyme A ligase</fullName>
    </recommendedName>
</protein>
<name>A0A218YSN1_9HELO</name>
<comment type="caution">
    <text evidence="1">The sequence shown here is derived from an EMBL/GenBank/DDBJ whole genome shotgun (WGS) entry which is preliminary data.</text>
</comment>
<dbReference type="Proteomes" id="UP000242519">
    <property type="component" value="Unassembled WGS sequence"/>
</dbReference>
<evidence type="ECO:0000313" key="1">
    <source>
        <dbReference type="EMBL" id="OWO97542.1"/>
    </source>
</evidence>
<dbReference type="EMBL" id="MZNU01000434">
    <property type="protein sequence ID" value="OWO97542.1"/>
    <property type="molecule type" value="Genomic_DNA"/>
</dbReference>
<proteinExistence type="predicted"/>
<sequence length="105" mass="11400">MLPAARTFQRSTGRLGGAAIGVSCAVGTVPLLCLIPGAEERLAAQAAIWGPRWSRGFSYISPRVEHHAARVEPSMRKGVEKVEPPLKRAAFAIDRNIKKVLPEKE</sequence>
<keyword evidence="2" id="KW-1185">Reference proteome</keyword>
<accession>A0A218YSN1</accession>
<reference evidence="1 2" key="1">
    <citation type="submission" date="2017-04" db="EMBL/GenBank/DDBJ databases">
        <title>Draft genome sequence of Marssonina coronaria NL1: causal agent of apple blotch.</title>
        <authorList>
            <person name="Cheng Q."/>
        </authorList>
    </citation>
    <scope>NUCLEOTIDE SEQUENCE [LARGE SCALE GENOMIC DNA]</scope>
    <source>
        <strain evidence="1 2">NL1</strain>
    </source>
</reference>
<evidence type="ECO:0000313" key="2">
    <source>
        <dbReference type="Proteomes" id="UP000242519"/>
    </source>
</evidence>
<dbReference type="OrthoDB" id="5194807at2759"/>